<feature type="region of interest" description="Disordered" evidence="1">
    <location>
        <begin position="57"/>
        <end position="93"/>
    </location>
</feature>
<evidence type="ECO:0000256" key="1">
    <source>
        <dbReference type="SAM" id="MobiDB-lite"/>
    </source>
</evidence>
<gene>
    <name evidence="3" type="ORF">CHH67_00125</name>
    <name evidence="2" type="ORF">GNP94_00180</name>
</gene>
<reference evidence="2 5" key="2">
    <citation type="submission" date="2019-11" db="EMBL/GenBank/DDBJ databases">
        <title>Draft genome sequences of five Paenibacillus species of dairy origin.</title>
        <authorList>
            <person name="Olajide A.M."/>
            <person name="Chen S."/>
            <person name="Lapointe G."/>
        </authorList>
    </citation>
    <scope>NUCLEOTIDE SEQUENCE [LARGE SCALE GENOMIC DNA]</scope>
    <source>
        <strain evidence="2 5">3CS1</strain>
    </source>
</reference>
<feature type="compositionally biased region" description="Polar residues" evidence="1">
    <location>
        <begin position="82"/>
        <end position="92"/>
    </location>
</feature>
<dbReference type="OrthoDB" id="2607182at2"/>
<evidence type="ECO:0000313" key="4">
    <source>
        <dbReference type="Proteomes" id="UP000215596"/>
    </source>
</evidence>
<proteinExistence type="predicted"/>
<evidence type="ECO:0000313" key="5">
    <source>
        <dbReference type="Proteomes" id="UP000435177"/>
    </source>
</evidence>
<organism evidence="3 4">
    <name type="scientific">Paenibacillus campinasensis</name>
    <dbReference type="NCBI Taxonomy" id="66347"/>
    <lineage>
        <taxon>Bacteria</taxon>
        <taxon>Bacillati</taxon>
        <taxon>Bacillota</taxon>
        <taxon>Bacilli</taxon>
        <taxon>Bacillales</taxon>
        <taxon>Paenibacillaceae</taxon>
        <taxon>Paenibacillus</taxon>
    </lineage>
</organism>
<sequence length="142" mass="15254">MSKLIQAYFRTEDDAEGARTSLLAYNTEQLEVGALQEGISSRTNLLVPLVPWTTNTGGGGSSATTGVFGGGPVMGVAPLRDTSPTGATTDQEPATADAVDDLMGNDNDELRYVLSAKVQDEDYEEIVQKLRENHAYVERLDD</sequence>
<dbReference type="Proteomes" id="UP000435177">
    <property type="component" value="Unassembled WGS sequence"/>
</dbReference>
<dbReference type="AlphaFoldDB" id="A0A268F596"/>
<dbReference type="EMBL" id="NPBY01000001">
    <property type="protein sequence ID" value="PAD80545.1"/>
    <property type="molecule type" value="Genomic_DNA"/>
</dbReference>
<comment type="caution">
    <text evidence="3">The sequence shown here is derived from an EMBL/GenBank/DDBJ whole genome shotgun (WGS) entry which is preliminary data.</text>
</comment>
<dbReference type="EMBL" id="WOAA01000001">
    <property type="protein sequence ID" value="MUG64418.1"/>
    <property type="molecule type" value="Genomic_DNA"/>
</dbReference>
<keyword evidence="5" id="KW-1185">Reference proteome</keyword>
<protein>
    <submittedName>
        <fullName evidence="3">Uncharacterized protein</fullName>
    </submittedName>
</protein>
<evidence type="ECO:0000313" key="3">
    <source>
        <dbReference type="EMBL" id="PAD80545.1"/>
    </source>
</evidence>
<accession>A0A268F596</accession>
<dbReference type="Proteomes" id="UP000215596">
    <property type="component" value="Unassembled WGS sequence"/>
</dbReference>
<dbReference type="RefSeq" id="WP_095262948.1">
    <property type="nucleotide sequence ID" value="NZ_NPBY01000001.1"/>
</dbReference>
<feature type="compositionally biased region" description="Gly residues" evidence="1">
    <location>
        <begin position="57"/>
        <end position="73"/>
    </location>
</feature>
<name>A0A268F596_9BACL</name>
<reference evidence="3 4" key="1">
    <citation type="submission" date="2017-07" db="EMBL/GenBank/DDBJ databases">
        <title>Isolation and whole genome analysis of endospore-forming bacteria from heroin.</title>
        <authorList>
            <person name="Kalinowski J."/>
            <person name="Ahrens B."/>
            <person name="Al-Dilaimi A."/>
            <person name="Winkler A."/>
            <person name="Wibberg D."/>
            <person name="Schleenbecker U."/>
            <person name="Ruckert C."/>
            <person name="Wolfel R."/>
            <person name="Grass G."/>
        </authorList>
    </citation>
    <scope>NUCLEOTIDE SEQUENCE [LARGE SCALE GENOMIC DNA]</scope>
    <source>
        <strain evidence="3 4">7537-G1</strain>
    </source>
</reference>
<evidence type="ECO:0000313" key="2">
    <source>
        <dbReference type="EMBL" id="MUG64418.1"/>
    </source>
</evidence>